<dbReference type="Pfam" id="PF02424">
    <property type="entry name" value="ApbE"/>
    <property type="match status" value="1"/>
</dbReference>
<gene>
    <name evidence="12" type="primary">apbE_3</name>
    <name evidence="12" type="ORF">CLPUN_45120</name>
</gene>
<evidence type="ECO:0000313" key="12">
    <source>
        <dbReference type="EMBL" id="OOM73544.1"/>
    </source>
</evidence>
<dbReference type="Gene3D" id="3.10.520.10">
    <property type="entry name" value="ApbE-like domains"/>
    <property type="match status" value="1"/>
</dbReference>
<dbReference type="AlphaFoldDB" id="A0A1S8T7F1"/>
<reference evidence="12 13" key="1">
    <citation type="submission" date="2016-05" db="EMBL/GenBank/DDBJ databases">
        <title>Microbial solvent formation.</title>
        <authorList>
            <person name="Poehlein A."/>
            <person name="Montoya Solano J.D."/>
            <person name="Flitsch S."/>
            <person name="Krabben P."/>
            <person name="Duerre P."/>
            <person name="Daniel R."/>
        </authorList>
    </citation>
    <scope>NUCLEOTIDE SEQUENCE [LARGE SCALE GENOMIC DNA]</scope>
    <source>
        <strain evidence="12 13">DSM 2619</strain>
    </source>
</reference>
<proteinExistence type="inferred from homology"/>
<comment type="caution">
    <text evidence="12">The sequence shown here is derived from an EMBL/GenBank/DDBJ whole genome shotgun (WGS) entry which is preliminary data.</text>
</comment>
<dbReference type="PANTHER" id="PTHR30040">
    <property type="entry name" value="THIAMINE BIOSYNTHESIS LIPOPROTEIN APBE"/>
    <property type="match status" value="1"/>
</dbReference>
<keyword evidence="4 10" id="KW-0808">Transferase</keyword>
<evidence type="ECO:0000256" key="8">
    <source>
        <dbReference type="ARBA" id="ARBA00031306"/>
    </source>
</evidence>
<feature type="binding site" evidence="11">
    <location>
        <position position="270"/>
    </location>
    <ligand>
        <name>Mg(2+)</name>
        <dbReference type="ChEBI" id="CHEBI:18420"/>
    </ligand>
</feature>
<evidence type="ECO:0000256" key="3">
    <source>
        <dbReference type="ARBA" id="ARBA00022630"/>
    </source>
</evidence>
<feature type="binding site" evidence="11">
    <location>
        <position position="274"/>
    </location>
    <ligand>
        <name>Mg(2+)</name>
        <dbReference type="ChEBI" id="CHEBI:18420"/>
    </ligand>
</feature>
<dbReference type="EC" id="2.7.1.180" evidence="1 10"/>
<evidence type="ECO:0000256" key="2">
    <source>
        <dbReference type="ARBA" id="ARBA00016337"/>
    </source>
</evidence>
<dbReference type="PIRSF" id="PIRSF006268">
    <property type="entry name" value="ApbE"/>
    <property type="match status" value="1"/>
</dbReference>
<dbReference type="SUPFAM" id="SSF143631">
    <property type="entry name" value="ApbE-like"/>
    <property type="match status" value="1"/>
</dbReference>
<evidence type="ECO:0000256" key="11">
    <source>
        <dbReference type="PIRSR" id="PIRSR006268-2"/>
    </source>
</evidence>
<dbReference type="InterPro" id="IPR024932">
    <property type="entry name" value="ApbE"/>
</dbReference>
<organism evidence="12 13">
    <name type="scientific">Clostridium puniceum</name>
    <dbReference type="NCBI Taxonomy" id="29367"/>
    <lineage>
        <taxon>Bacteria</taxon>
        <taxon>Bacillati</taxon>
        <taxon>Bacillota</taxon>
        <taxon>Clostridia</taxon>
        <taxon>Eubacteriales</taxon>
        <taxon>Clostridiaceae</taxon>
        <taxon>Clostridium</taxon>
    </lineage>
</organism>
<dbReference type="InterPro" id="IPR003374">
    <property type="entry name" value="ApbE-like_sf"/>
</dbReference>
<comment type="cofactor">
    <cofactor evidence="11">
        <name>Mg(2+)</name>
        <dbReference type="ChEBI" id="CHEBI:18420"/>
    </cofactor>
    <cofactor evidence="11">
        <name>Mn(2+)</name>
        <dbReference type="ChEBI" id="CHEBI:29035"/>
    </cofactor>
    <text evidence="11">Magnesium. Can also use manganese.</text>
</comment>
<keyword evidence="6 10" id="KW-0274">FAD</keyword>
<evidence type="ECO:0000256" key="10">
    <source>
        <dbReference type="PIRNR" id="PIRNR006268"/>
    </source>
</evidence>
<name>A0A1S8T7F1_9CLOT</name>
<comment type="catalytic activity">
    <reaction evidence="9 10">
        <text>L-threonyl-[protein] + FAD = FMN-L-threonyl-[protein] + AMP + H(+)</text>
        <dbReference type="Rhea" id="RHEA:36847"/>
        <dbReference type="Rhea" id="RHEA-COMP:11060"/>
        <dbReference type="Rhea" id="RHEA-COMP:11061"/>
        <dbReference type="ChEBI" id="CHEBI:15378"/>
        <dbReference type="ChEBI" id="CHEBI:30013"/>
        <dbReference type="ChEBI" id="CHEBI:57692"/>
        <dbReference type="ChEBI" id="CHEBI:74257"/>
        <dbReference type="ChEBI" id="CHEBI:456215"/>
        <dbReference type="EC" id="2.7.1.180"/>
    </reaction>
</comment>
<keyword evidence="13" id="KW-1185">Reference proteome</keyword>
<sequence>MAEENLYDKFHEEIKQFYCLGTIIQLTAYGHMSKAALNRAQERLNEIDDKMSAFKNYSEISKLNKSAGKAYEKVTSDTYFVIKKALEYSKLSEGNFDPTIRPLVNLWNIGKENFRIPSESEIQEKLKLVNYKDIFVNEEKSEIMLKKEGQKLDVGGIAKGYAADEVVKILKEYHIQSGLINLGGNVFAFKKKLNNENWNIGIQNPFDIRGQCVGVVSVSNKSVVTSGNYERYSEIHGKKFQHIIDAKNGYPTETNVVSATIISDKSIVGDGLSTGVYIMGAEEGIKLINTIAKVEAIFITKDKKVYITSGIKDKFKLTSPDFSYI</sequence>
<dbReference type="RefSeq" id="WP_077849438.1">
    <property type="nucleotide sequence ID" value="NZ_LZZM01000214.1"/>
</dbReference>
<accession>A0A1S8T7F1</accession>
<evidence type="ECO:0000256" key="9">
    <source>
        <dbReference type="ARBA" id="ARBA00048540"/>
    </source>
</evidence>
<evidence type="ECO:0000256" key="6">
    <source>
        <dbReference type="ARBA" id="ARBA00022827"/>
    </source>
</evidence>
<evidence type="ECO:0000313" key="13">
    <source>
        <dbReference type="Proteomes" id="UP000190890"/>
    </source>
</evidence>
<dbReference type="PANTHER" id="PTHR30040:SF2">
    <property type="entry name" value="FAD:PROTEIN FMN TRANSFERASE"/>
    <property type="match status" value="1"/>
</dbReference>
<protein>
    <recommendedName>
        <fullName evidence="2 10">FAD:protein FMN transferase</fullName>
        <ecNumber evidence="1 10">2.7.1.180</ecNumber>
    </recommendedName>
    <alternativeName>
        <fullName evidence="8 10">Flavin transferase</fullName>
    </alternativeName>
</protein>
<keyword evidence="3 10" id="KW-0285">Flavoprotein</keyword>
<comment type="similarity">
    <text evidence="10">Belongs to the ApbE family.</text>
</comment>
<evidence type="ECO:0000256" key="5">
    <source>
        <dbReference type="ARBA" id="ARBA00022723"/>
    </source>
</evidence>
<dbReference type="OrthoDB" id="9778595at2"/>
<keyword evidence="7 10" id="KW-0460">Magnesium</keyword>
<evidence type="ECO:0000256" key="1">
    <source>
        <dbReference type="ARBA" id="ARBA00011955"/>
    </source>
</evidence>
<keyword evidence="5 10" id="KW-0479">Metal-binding</keyword>
<dbReference type="Proteomes" id="UP000190890">
    <property type="component" value="Unassembled WGS sequence"/>
</dbReference>
<dbReference type="GO" id="GO:0046872">
    <property type="term" value="F:metal ion binding"/>
    <property type="evidence" value="ECO:0007669"/>
    <property type="project" value="UniProtKB-UniRule"/>
</dbReference>
<dbReference type="GO" id="GO:0016740">
    <property type="term" value="F:transferase activity"/>
    <property type="evidence" value="ECO:0007669"/>
    <property type="project" value="UniProtKB-UniRule"/>
</dbReference>
<evidence type="ECO:0000256" key="4">
    <source>
        <dbReference type="ARBA" id="ARBA00022679"/>
    </source>
</evidence>
<keyword evidence="12" id="KW-0449">Lipoprotein</keyword>
<feature type="binding site" evidence="11">
    <location>
        <position position="156"/>
    </location>
    <ligand>
        <name>Mg(2+)</name>
        <dbReference type="ChEBI" id="CHEBI:18420"/>
    </ligand>
</feature>
<evidence type="ECO:0000256" key="7">
    <source>
        <dbReference type="ARBA" id="ARBA00022842"/>
    </source>
</evidence>
<dbReference type="STRING" id="29367.CLPUN_45120"/>
<dbReference type="EMBL" id="LZZM01000214">
    <property type="protein sequence ID" value="OOM73544.1"/>
    <property type="molecule type" value="Genomic_DNA"/>
</dbReference>